<proteinExistence type="predicted"/>
<evidence type="ECO:0000313" key="3">
    <source>
        <dbReference type="EMBL" id="GEO87463.1"/>
    </source>
</evidence>
<keyword evidence="4" id="KW-1185">Reference proteome</keyword>
<feature type="transmembrane region" description="Helical" evidence="2">
    <location>
        <begin position="20"/>
        <end position="40"/>
    </location>
</feature>
<name>A0A512HPT3_9HYPH</name>
<feature type="region of interest" description="Disordered" evidence="1">
    <location>
        <begin position="115"/>
        <end position="136"/>
    </location>
</feature>
<dbReference type="Proteomes" id="UP000321717">
    <property type="component" value="Unassembled WGS sequence"/>
</dbReference>
<protein>
    <submittedName>
        <fullName evidence="3">Uncharacterized protein</fullName>
    </submittedName>
</protein>
<evidence type="ECO:0000256" key="1">
    <source>
        <dbReference type="SAM" id="MobiDB-lite"/>
    </source>
</evidence>
<evidence type="ECO:0000256" key="2">
    <source>
        <dbReference type="SAM" id="Phobius"/>
    </source>
</evidence>
<reference evidence="3 4" key="1">
    <citation type="submission" date="2019-07" db="EMBL/GenBank/DDBJ databases">
        <title>Whole genome shotgun sequence of Rhizobium naphthalenivorans NBRC 107585.</title>
        <authorList>
            <person name="Hosoyama A."/>
            <person name="Uohara A."/>
            <person name="Ohji S."/>
            <person name="Ichikawa N."/>
        </authorList>
    </citation>
    <scope>NUCLEOTIDE SEQUENCE [LARGE SCALE GENOMIC DNA]</scope>
    <source>
        <strain evidence="3 4">NBRC 107585</strain>
    </source>
</reference>
<keyword evidence="2" id="KW-1133">Transmembrane helix</keyword>
<keyword evidence="2" id="KW-0472">Membrane</keyword>
<dbReference type="AlphaFoldDB" id="A0A512HPT3"/>
<dbReference type="EMBL" id="BJZP01000043">
    <property type="protein sequence ID" value="GEO87463.1"/>
    <property type="molecule type" value="Genomic_DNA"/>
</dbReference>
<comment type="caution">
    <text evidence="3">The sequence shown here is derived from an EMBL/GenBank/DDBJ whole genome shotgun (WGS) entry which is preliminary data.</text>
</comment>
<evidence type="ECO:0000313" key="4">
    <source>
        <dbReference type="Proteomes" id="UP000321717"/>
    </source>
</evidence>
<sequence>MPDNKQTSLEDRNLFEEGTIMRALFLAIPMLIFATSVHALPKYTSTRMTCDRVQATIRQQGKVILTYPSIRLSGTMLYDTYVASQRFCRGGEITARISVPAADKPRCPVLRCRPDEHLSRSNDRESERSPNDPTHR</sequence>
<organism evidence="3 4">
    <name type="scientific">Ciceribacter naphthalenivorans</name>
    <dbReference type="NCBI Taxonomy" id="1118451"/>
    <lineage>
        <taxon>Bacteria</taxon>
        <taxon>Pseudomonadati</taxon>
        <taxon>Pseudomonadota</taxon>
        <taxon>Alphaproteobacteria</taxon>
        <taxon>Hyphomicrobiales</taxon>
        <taxon>Rhizobiaceae</taxon>
        <taxon>Ciceribacter</taxon>
    </lineage>
</organism>
<gene>
    <name evidence="3" type="ORF">RNA01_43950</name>
</gene>
<keyword evidence="2" id="KW-0812">Transmembrane</keyword>
<accession>A0A512HPT3</accession>